<dbReference type="EMBL" id="JANBPW010000931">
    <property type="protein sequence ID" value="KAJ1947423.1"/>
    <property type="molecule type" value="Genomic_DNA"/>
</dbReference>
<protein>
    <submittedName>
        <fullName evidence="1">Uncharacterized protein</fullName>
    </submittedName>
</protein>
<evidence type="ECO:0000313" key="1">
    <source>
        <dbReference type="EMBL" id="KAJ1947423.1"/>
    </source>
</evidence>
<gene>
    <name evidence="1" type="ORF">FBU59_001874</name>
</gene>
<sequence>MEVGSDQMFSLPRNDWLHPSEDPYKTLASSDWQARNASLLPATEPCPSTSIPDTHHAETIELQAMGGNEIQEIADSDTQKAPTYGLVIELIDRRPPNPVERARQISFIEFYRDARVLVPRCVKQKVFLDGILYLQYEIYGLGDGQSSVGNGEEESVSQCAICLSDELDTAFVYVQGLR</sequence>
<reference evidence="1" key="1">
    <citation type="submission" date="2022-07" db="EMBL/GenBank/DDBJ databases">
        <title>Phylogenomic reconstructions and comparative analyses of Kickxellomycotina fungi.</title>
        <authorList>
            <person name="Reynolds N.K."/>
            <person name="Stajich J.E."/>
            <person name="Barry K."/>
            <person name="Grigoriev I.V."/>
            <person name="Crous P."/>
            <person name="Smith M.E."/>
        </authorList>
    </citation>
    <scope>NUCLEOTIDE SEQUENCE</scope>
    <source>
        <strain evidence="1">NRRL 5244</strain>
    </source>
</reference>
<accession>A0ACC1JD06</accession>
<evidence type="ECO:0000313" key="2">
    <source>
        <dbReference type="Proteomes" id="UP001150603"/>
    </source>
</evidence>
<proteinExistence type="predicted"/>
<keyword evidence="2" id="KW-1185">Reference proteome</keyword>
<organism evidence="1 2">
    <name type="scientific">Linderina macrospora</name>
    <dbReference type="NCBI Taxonomy" id="4868"/>
    <lineage>
        <taxon>Eukaryota</taxon>
        <taxon>Fungi</taxon>
        <taxon>Fungi incertae sedis</taxon>
        <taxon>Zoopagomycota</taxon>
        <taxon>Kickxellomycotina</taxon>
        <taxon>Kickxellomycetes</taxon>
        <taxon>Kickxellales</taxon>
        <taxon>Kickxellaceae</taxon>
        <taxon>Linderina</taxon>
    </lineage>
</organism>
<comment type="caution">
    <text evidence="1">The sequence shown here is derived from an EMBL/GenBank/DDBJ whole genome shotgun (WGS) entry which is preliminary data.</text>
</comment>
<dbReference type="Proteomes" id="UP001150603">
    <property type="component" value="Unassembled WGS sequence"/>
</dbReference>
<name>A0ACC1JD06_9FUNG</name>